<proteinExistence type="predicted"/>
<keyword evidence="2" id="KW-1185">Reference proteome</keyword>
<name>A0A0K0D663_ANGCA</name>
<feature type="region of interest" description="Disordered" evidence="1">
    <location>
        <begin position="1"/>
        <end position="56"/>
    </location>
</feature>
<evidence type="ECO:0000313" key="2">
    <source>
        <dbReference type="Proteomes" id="UP000035642"/>
    </source>
</evidence>
<feature type="compositionally biased region" description="Polar residues" evidence="1">
    <location>
        <begin position="1"/>
        <end position="11"/>
    </location>
</feature>
<evidence type="ECO:0000313" key="3">
    <source>
        <dbReference type="WBParaSite" id="ACAC_0000555801-mRNA-1"/>
    </source>
</evidence>
<protein>
    <submittedName>
        <fullName evidence="3">Catalase</fullName>
    </submittedName>
</protein>
<feature type="compositionally biased region" description="Basic and acidic residues" evidence="1">
    <location>
        <begin position="14"/>
        <end position="31"/>
    </location>
</feature>
<reference evidence="2" key="1">
    <citation type="submission" date="2012-09" db="EMBL/GenBank/DDBJ databases">
        <authorList>
            <person name="Martin A.A."/>
        </authorList>
    </citation>
    <scope>NUCLEOTIDE SEQUENCE</scope>
</reference>
<dbReference type="Proteomes" id="UP000035642">
    <property type="component" value="Unassembled WGS sequence"/>
</dbReference>
<reference evidence="3" key="2">
    <citation type="submission" date="2017-02" db="UniProtKB">
        <authorList>
            <consortium name="WormBaseParasite"/>
        </authorList>
    </citation>
    <scope>IDENTIFICATION</scope>
</reference>
<sequence length="56" mass="6023">MLQHNTVNEGSVDTDGRHVKSVSAERGHIGDRSAAYAAPHSEGEGEFAKTFTDRPV</sequence>
<accession>A0A0K0D663</accession>
<organism evidence="2 3">
    <name type="scientific">Angiostrongylus cantonensis</name>
    <name type="common">Rat lungworm</name>
    <dbReference type="NCBI Taxonomy" id="6313"/>
    <lineage>
        <taxon>Eukaryota</taxon>
        <taxon>Metazoa</taxon>
        <taxon>Ecdysozoa</taxon>
        <taxon>Nematoda</taxon>
        <taxon>Chromadorea</taxon>
        <taxon>Rhabditida</taxon>
        <taxon>Rhabditina</taxon>
        <taxon>Rhabditomorpha</taxon>
        <taxon>Strongyloidea</taxon>
        <taxon>Metastrongylidae</taxon>
        <taxon>Angiostrongylus</taxon>
    </lineage>
</organism>
<evidence type="ECO:0000256" key="1">
    <source>
        <dbReference type="SAM" id="MobiDB-lite"/>
    </source>
</evidence>
<dbReference type="WBParaSite" id="ACAC_0000555801-mRNA-1">
    <property type="protein sequence ID" value="ACAC_0000555801-mRNA-1"/>
    <property type="gene ID" value="ACAC_0000555801"/>
</dbReference>
<feature type="compositionally biased region" description="Basic and acidic residues" evidence="1">
    <location>
        <begin position="41"/>
        <end position="56"/>
    </location>
</feature>
<dbReference type="AlphaFoldDB" id="A0A0K0D663"/>